<feature type="compositionally biased region" description="Polar residues" evidence="6">
    <location>
        <begin position="50"/>
        <end position="59"/>
    </location>
</feature>
<dbReference type="Pfam" id="PF14799">
    <property type="entry name" value="FAM195"/>
    <property type="match status" value="1"/>
</dbReference>
<evidence type="ECO:0000313" key="7">
    <source>
        <dbReference type="EMBL" id="KAK7071410.1"/>
    </source>
</evidence>
<dbReference type="EMBL" id="JAXCGZ010014669">
    <property type="protein sequence ID" value="KAK7071410.1"/>
    <property type="molecule type" value="Genomic_DNA"/>
</dbReference>
<keyword evidence="4" id="KW-0963">Cytoplasm</keyword>
<keyword evidence="5" id="KW-0539">Nucleus</keyword>
<gene>
    <name evidence="7" type="ORF">SK128_024535</name>
</gene>
<feature type="non-terminal residue" evidence="7">
    <location>
        <position position="1"/>
    </location>
</feature>
<evidence type="ECO:0000256" key="6">
    <source>
        <dbReference type="SAM" id="MobiDB-lite"/>
    </source>
</evidence>
<accession>A0AAN9A3S3</accession>
<dbReference type="Proteomes" id="UP001381693">
    <property type="component" value="Unassembled WGS sequence"/>
</dbReference>
<evidence type="ECO:0000256" key="1">
    <source>
        <dbReference type="ARBA" id="ARBA00004123"/>
    </source>
</evidence>
<comment type="similarity">
    <text evidence="3">Belongs to the MCRIP family.</text>
</comment>
<evidence type="ECO:0000256" key="5">
    <source>
        <dbReference type="ARBA" id="ARBA00023242"/>
    </source>
</evidence>
<evidence type="ECO:0000256" key="3">
    <source>
        <dbReference type="ARBA" id="ARBA00010821"/>
    </source>
</evidence>
<reference evidence="7 8" key="1">
    <citation type="submission" date="2023-11" db="EMBL/GenBank/DDBJ databases">
        <title>Halocaridina rubra genome assembly.</title>
        <authorList>
            <person name="Smith C."/>
        </authorList>
    </citation>
    <scope>NUCLEOTIDE SEQUENCE [LARGE SCALE GENOMIC DNA]</scope>
    <source>
        <strain evidence="7">EP-1</strain>
        <tissue evidence="7">Whole</tissue>
    </source>
</reference>
<dbReference type="InterPro" id="IPR029428">
    <property type="entry name" value="MCRIP"/>
</dbReference>
<evidence type="ECO:0000256" key="4">
    <source>
        <dbReference type="ARBA" id="ARBA00022490"/>
    </source>
</evidence>
<evidence type="ECO:0000256" key="2">
    <source>
        <dbReference type="ARBA" id="ARBA00004210"/>
    </source>
</evidence>
<protein>
    <submittedName>
        <fullName evidence="7">Uncharacterized protein</fullName>
    </submittedName>
</protein>
<comment type="caution">
    <text evidence="7">The sequence shown here is derived from an EMBL/GenBank/DDBJ whole genome shotgun (WGS) entry which is preliminary data.</text>
</comment>
<dbReference type="GO" id="GO:0010494">
    <property type="term" value="C:cytoplasmic stress granule"/>
    <property type="evidence" value="ECO:0007669"/>
    <property type="project" value="UniProtKB-SubCell"/>
</dbReference>
<keyword evidence="8" id="KW-1185">Reference proteome</keyword>
<sequence>LNQSFEHRDLTRKNSEPDDTDHNHQHNQQHHFNHLDQEPTMTSPRPVFQAINNKGNRSANGRGPSHEIITPQHEELIRFFNE</sequence>
<feature type="compositionally biased region" description="Basic and acidic residues" evidence="6">
    <location>
        <begin position="1"/>
        <end position="24"/>
    </location>
</feature>
<organism evidence="7 8">
    <name type="scientific">Halocaridina rubra</name>
    <name type="common">Hawaiian red shrimp</name>
    <dbReference type="NCBI Taxonomy" id="373956"/>
    <lineage>
        <taxon>Eukaryota</taxon>
        <taxon>Metazoa</taxon>
        <taxon>Ecdysozoa</taxon>
        <taxon>Arthropoda</taxon>
        <taxon>Crustacea</taxon>
        <taxon>Multicrustacea</taxon>
        <taxon>Malacostraca</taxon>
        <taxon>Eumalacostraca</taxon>
        <taxon>Eucarida</taxon>
        <taxon>Decapoda</taxon>
        <taxon>Pleocyemata</taxon>
        <taxon>Caridea</taxon>
        <taxon>Atyoidea</taxon>
        <taxon>Atyidae</taxon>
        <taxon>Halocaridina</taxon>
    </lineage>
</organism>
<name>A0AAN9A3S3_HALRR</name>
<proteinExistence type="inferred from homology"/>
<feature type="non-terminal residue" evidence="7">
    <location>
        <position position="82"/>
    </location>
</feature>
<dbReference type="GO" id="GO:0005634">
    <property type="term" value="C:nucleus"/>
    <property type="evidence" value="ECO:0007669"/>
    <property type="project" value="UniProtKB-SubCell"/>
</dbReference>
<evidence type="ECO:0000313" key="8">
    <source>
        <dbReference type="Proteomes" id="UP001381693"/>
    </source>
</evidence>
<comment type="subcellular location">
    <subcellularLocation>
        <location evidence="2">Cytoplasm</location>
        <location evidence="2">Stress granule</location>
    </subcellularLocation>
    <subcellularLocation>
        <location evidence="1">Nucleus</location>
    </subcellularLocation>
</comment>
<feature type="region of interest" description="Disordered" evidence="6">
    <location>
        <begin position="1"/>
        <end position="73"/>
    </location>
</feature>
<dbReference type="AlphaFoldDB" id="A0AAN9A3S3"/>